<name>A0A672MB72_SINGR</name>
<gene>
    <name evidence="5" type="primary">mxra5</name>
</gene>
<dbReference type="PANTHER" id="PTHR45842">
    <property type="entry name" value="SYNAPTIC ADHESION-LIKE MOLECULE SALM"/>
    <property type="match status" value="1"/>
</dbReference>
<dbReference type="InterPro" id="IPR003599">
    <property type="entry name" value="Ig_sub"/>
</dbReference>
<dbReference type="AlphaFoldDB" id="A0A672MB72"/>
<feature type="domain" description="Ig-like" evidence="4">
    <location>
        <begin position="10"/>
        <end position="100"/>
    </location>
</feature>
<evidence type="ECO:0000256" key="2">
    <source>
        <dbReference type="ARBA" id="ARBA00023157"/>
    </source>
</evidence>
<organism evidence="5 6">
    <name type="scientific">Sinocyclocheilus grahami</name>
    <name type="common">Dianchi golden-line fish</name>
    <name type="synonym">Barbus grahami</name>
    <dbReference type="NCBI Taxonomy" id="75366"/>
    <lineage>
        <taxon>Eukaryota</taxon>
        <taxon>Metazoa</taxon>
        <taxon>Chordata</taxon>
        <taxon>Craniata</taxon>
        <taxon>Vertebrata</taxon>
        <taxon>Euteleostomi</taxon>
        <taxon>Actinopterygii</taxon>
        <taxon>Neopterygii</taxon>
        <taxon>Teleostei</taxon>
        <taxon>Ostariophysi</taxon>
        <taxon>Cypriniformes</taxon>
        <taxon>Cyprinidae</taxon>
        <taxon>Cyprininae</taxon>
        <taxon>Sinocyclocheilus</taxon>
    </lineage>
</organism>
<dbReference type="InterPro" id="IPR013098">
    <property type="entry name" value="Ig_I-set"/>
</dbReference>
<dbReference type="Proteomes" id="UP000472262">
    <property type="component" value="Unassembled WGS sequence"/>
</dbReference>
<dbReference type="SMART" id="SM00408">
    <property type="entry name" value="IGc2"/>
    <property type="match status" value="2"/>
</dbReference>
<dbReference type="InterPro" id="IPR036179">
    <property type="entry name" value="Ig-like_dom_sf"/>
</dbReference>
<dbReference type="FunFam" id="2.60.40.10:FF:000032">
    <property type="entry name" value="palladin isoform X1"/>
    <property type="match status" value="1"/>
</dbReference>
<keyword evidence="6" id="KW-1185">Reference proteome</keyword>
<dbReference type="SMART" id="SM00409">
    <property type="entry name" value="IG"/>
    <property type="match status" value="2"/>
</dbReference>
<proteinExistence type="predicted"/>
<evidence type="ECO:0000313" key="5">
    <source>
        <dbReference type="Ensembl" id="ENSSGRP00000033980.1"/>
    </source>
</evidence>
<sequence>MIKAFIILQKKIYISDKYMTVYLGNSALLECQAQGLPIPNISWVLPDRSVVRAISNREQKVMLFTNGTLQVKNTNYLDKGIYKCIASNAAGADMLSVRLQIAALPPTIQEQLWENQTISDGQSAFMHCTAKGAPGPVVRWVSFTGAQMKVFGNGTLTITSVTEKDEGDYLCVARNKIGDDYVLLKVNVMMKAAKIDHKSLSDHEVSYGGELKVDCVASGLPNPEITQAQRTALRLFVQKYTSSFGITFY</sequence>
<keyword evidence="1" id="KW-0732">Signal</keyword>
<reference evidence="5" key="2">
    <citation type="submission" date="2025-09" db="UniProtKB">
        <authorList>
            <consortium name="Ensembl"/>
        </authorList>
    </citation>
    <scope>IDENTIFICATION</scope>
</reference>
<keyword evidence="2" id="KW-1015">Disulfide bond</keyword>
<evidence type="ECO:0000313" key="6">
    <source>
        <dbReference type="Proteomes" id="UP000472262"/>
    </source>
</evidence>
<keyword evidence="3" id="KW-0393">Immunoglobulin domain</keyword>
<protein>
    <submittedName>
        <fullName evidence="5">Matrix remodeling associated 5</fullName>
    </submittedName>
</protein>
<dbReference type="Gene3D" id="2.60.40.10">
    <property type="entry name" value="Immunoglobulins"/>
    <property type="match status" value="2"/>
</dbReference>
<dbReference type="Ensembl" id="ENSSGRT00000036482.1">
    <property type="protein sequence ID" value="ENSSGRP00000033980.1"/>
    <property type="gene ID" value="ENSSGRG00000018885.1"/>
</dbReference>
<dbReference type="InterPro" id="IPR013783">
    <property type="entry name" value="Ig-like_fold"/>
</dbReference>
<evidence type="ECO:0000256" key="1">
    <source>
        <dbReference type="ARBA" id="ARBA00022729"/>
    </source>
</evidence>
<evidence type="ECO:0000259" key="4">
    <source>
        <dbReference type="PROSITE" id="PS50835"/>
    </source>
</evidence>
<dbReference type="SUPFAM" id="SSF48726">
    <property type="entry name" value="Immunoglobulin"/>
    <property type="match status" value="2"/>
</dbReference>
<dbReference type="Pfam" id="PF07679">
    <property type="entry name" value="I-set"/>
    <property type="match status" value="2"/>
</dbReference>
<dbReference type="PROSITE" id="PS50835">
    <property type="entry name" value="IG_LIKE"/>
    <property type="match status" value="2"/>
</dbReference>
<accession>A0A672MB72</accession>
<evidence type="ECO:0000256" key="3">
    <source>
        <dbReference type="ARBA" id="ARBA00023319"/>
    </source>
</evidence>
<dbReference type="InterPro" id="IPR003598">
    <property type="entry name" value="Ig_sub2"/>
</dbReference>
<dbReference type="InterPro" id="IPR050467">
    <property type="entry name" value="LRFN"/>
</dbReference>
<feature type="domain" description="Ig-like" evidence="4">
    <location>
        <begin position="106"/>
        <end position="189"/>
    </location>
</feature>
<dbReference type="InterPro" id="IPR007110">
    <property type="entry name" value="Ig-like_dom"/>
</dbReference>
<reference evidence="5" key="1">
    <citation type="submission" date="2025-08" db="UniProtKB">
        <authorList>
            <consortium name="Ensembl"/>
        </authorList>
    </citation>
    <scope>IDENTIFICATION</scope>
</reference>
<dbReference type="PANTHER" id="PTHR45842:SF4">
    <property type="entry name" value="MATRIX-REMODELING-ASSOCIATED PROTEIN 5"/>
    <property type="match status" value="1"/>
</dbReference>